<dbReference type="InterPro" id="IPR032466">
    <property type="entry name" value="Metal_Hydrolase"/>
</dbReference>
<protein>
    <submittedName>
        <fullName evidence="2">Phosphonate metabolism protein PhnM</fullName>
    </submittedName>
</protein>
<keyword evidence="3" id="KW-1185">Reference proteome</keyword>
<dbReference type="InterPro" id="IPR012696">
    <property type="entry name" value="PhnM"/>
</dbReference>
<feature type="domain" description="Amidohydrolase-related" evidence="1">
    <location>
        <begin position="53"/>
        <end position="364"/>
    </location>
</feature>
<evidence type="ECO:0000313" key="2">
    <source>
        <dbReference type="EMBL" id="KRR17017.1"/>
    </source>
</evidence>
<dbReference type="OrthoDB" id="9785413at2"/>
<dbReference type="NCBIfam" id="NF011990">
    <property type="entry name" value="PRK15446.2-6"/>
    <property type="match status" value="1"/>
</dbReference>
<dbReference type="PANTHER" id="PTHR43135:SF3">
    <property type="entry name" value="ALPHA-D-RIBOSE 1-METHYLPHOSPHONATE 5-TRIPHOSPHATE DIPHOSPHATASE"/>
    <property type="match status" value="1"/>
</dbReference>
<dbReference type="NCBIfam" id="TIGR02318">
    <property type="entry name" value="phosphono_phnM"/>
    <property type="match status" value="1"/>
</dbReference>
<dbReference type="InterPro" id="IPR051781">
    <property type="entry name" value="Metallo-dep_Hydrolase"/>
</dbReference>
<dbReference type="NCBIfam" id="NF011987">
    <property type="entry name" value="PRK15446.2-3"/>
    <property type="match status" value="1"/>
</dbReference>
<accession>A0A0R3MAK8</accession>
<dbReference type="Gene3D" id="2.30.40.10">
    <property type="entry name" value="Urease, subunit C, domain 1"/>
    <property type="match status" value="1"/>
</dbReference>
<evidence type="ECO:0000259" key="1">
    <source>
        <dbReference type="Pfam" id="PF01979"/>
    </source>
</evidence>
<dbReference type="SUPFAM" id="SSF51338">
    <property type="entry name" value="Composite domain of metallo-dependent hydrolases"/>
    <property type="match status" value="1"/>
</dbReference>
<comment type="caution">
    <text evidence="2">The sequence shown here is derived from an EMBL/GenBank/DDBJ whole genome shotgun (WGS) entry which is preliminary data.</text>
</comment>
<dbReference type="NCBIfam" id="NF011983">
    <property type="entry name" value="PRK15446.1-4"/>
    <property type="match status" value="1"/>
</dbReference>
<evidence type="ECO:0000313" key="3">
    <source>
        <dbReference type="Proteomes" id="UP000052023"/>
    </source>
</evidence>
<dbReference type="PANTHER" id="PTHR43135">
    <property type="entry name" value="ALPHA-D-RIBOSE 1-METHYLPHOSPHONATE 5-TRIPHOSPHATE DIPHOSPHATASE"/>
    <property type="match status" value="1"/>
</dbReference>
<proteinExistence type="predicted"/>
<dbReference type="NCBIfam" id="NF011984">
    <property type="entry name" value="PRK15446.1-5"/>
    <property type="match status" value="1"/>
</dbReference>
<name>A0A0R3MAK8_9BRAD</name>
<gene>
    <name evidence="2" type="ORF">CQ13_12530</name>
</gene>
<dbReference type="GO" id="GO:0016810">
    <property type="term" value="F:hydrolase activity, acting on carbon-nitrogen (but not peptide) bonds"/>
    <property type="evidence" value="ECO:0007669"/>
    <property type="project" value="InterPro"/>
</dbReference>
<dbReference type="AlphaFoldDB" id="A0A0R3MAK8"/>
<organism evidence="2 3">
    <name type="scientific">Bradyrhizobium retamae</name>
    <dbReference type="NCBI Taxonomy" id="1300035"/>
    <lineage>
        <taxon>Bacteria</taxon>
        <taxon>Pseudomonadati</taxon>
        <taxon>Pseudomonadota</taxon>
        <taxon>Alphaproteobacteria</taxon>
        <taxon>Hyphomicrobiales</taxon>
        <taxon>Nitrobacteraceae</taxon>
        <taxon>Bradyrhizobium</taxon>
    </lineage>
</organism>
<dbReference type="Proteomes" id="UP000052023">
    <property type="component" value="Unassembled WGS sequence"/>
</dbReference>
<dbReference type="EMBL" id="LLYA01000214">
    <property type="protein sequence ID" value="KRR17017.1"/>
    <property type="molecule type" value="Genomic_DNA"/>
</dbReference>
<sequence>MTSKHETILGNARLVLADRVIEHGWVAFADGRIAEYGEGTAPSGSEDAGGDLIMPGLIELHTDHLEMHYVPRPKVFWDPIAAVVSYDGQLATSGITTVLDSLRVWREDGAEDVDGRAGVLAGAITAAREANLLRAEHFLHLRCEIPMPSVVEEAKELIDRPDVRLMSLMDHTPGQRQFRDEVKLRDYYRGKGGGMTDAELDVLFEKRFTYQKAYAATNMREIVALAHRYEIPLASHDDTTEENVADAIQDRVSVAEFPTTMEAARGLHQAGIGILMGAPNVVRGGSHSGNIAAIDLAREGLLDILSSDYIPSSLLMAALQLPQHAPAIDLACAVRTVTKTPAEAVGLADRGEIAAGKRADVIRVHVARNIPVVRSVWREGRRVA</sequence>
<dbReference type="PIRSF" id="PIRSF038971">
    <property type="entry name" value="PhnM"/>
    <property type="match status" value="1"/>
</dbReference>
<dbReference type="SUPFAM" id="SSF51556">
    <property type="entry name" value="Metallo-dependent hydrolases"/>
    <property type="match status" value="1"/>
</dbReference>
<reference evidence="2 3" key="1">
    <citation type="submission" date="2014-03" db="EMBL/GenBank/DDBJ databases">
        <title>Bradyrhizobium valentinum sp. nov., isolated from effective nodules of Lupinus mariae-josephae, a lupine endemic of basic-lime soils in Eastern Spain.</title>
        <authorList>
            <person name="Duran D."/>
            <person name="Rey L."/>
            <person name="Navarro A."/>
            <person name="Busquets A."/>
            <person name="Imperial J."/>
            <person name="Ruiz-Argueso T."/>
        </authorList>
    </citation>
    <scope>NUCLEOTIDE SEQUENCE [LARGE SCALE GENOMIC DNA]</scope>
    <source>
        <strain evidence="2 3">Ro19</strain>
    </source>
</reference>
<dbReference type="Gene3D" id="3.20.20.140">
    <property type="entry name" value="Metal-dependent hydrolases"/>
    <property type="match status" value="2"/>
</dbReference>
<dbReference type="GO" id="GO:0019700">
    <property type="term" value="P:organic phosphonate catabolic process"/>
    <property type="evidence" value="ECO:0007669"/>
    <property type="project" value="InterPro"/>
</dbReference>
<dbReference type="Pfam" id="PF01979">
    <property type="entry name" value="Amidohydro_1"/>
    <property type="match status" value="1"/>
</dbReference>
<dbReference type="InterPro" id="IPR011059">
    <property type="entry name" value="Metal-dep_hydrolase_composite"/>
</dbReference>
<dbReference type="RefSeq" id="WP_057847756.1">
    <property type="nucleotide sequence ID" value="NZ_LLYA01000214.1"/>
</dbReference>
<dbReference type="InterPro" id="IPR006680">
    <property type="entry name" value="Amidohydro-rel"/>
</dbReference>